<dbReference type="InterPro" id="IPR002762">
    <property type="entry name" value="CbiX-like"/>
</dbReference>
<reference evidence="3 4" key="1">
    <citation type="submission" date="2022-08" db="EMBL/GenBank/DDBJ databases">
        <title>Bacterial and archaeal communities from various locations to study Microbial Dark Matter (Phase II).</title>
        <authorList>
            <person name="Stepanauskas R."/>
        </authorList>
    </citation>
    <scope>NUCLEOTIDE SEQUENCE [LARGE SCALE GENOMIC DNA]</scope>
    <source>
        <strain evidence="3 4">PD1</strain>
    </source>
</reference>
<organism evidence="3 4">
    <name type="scientific">Candidatus Fervidibacter sacchari</name>
    <dbReference type="NCBI Taxonomy" id="1448929"/>
    <lineage>
        <taxon>Bacteria</taxon>
        <taxon>Candidatus Fervidibacterota</taxon>
        <taxon>Candidatus Fervidibacter</taxon>
    </lineage>
</organism>
<keyword evidence="1" id="KW-0479">Metal-binding</keyword>
<name>A0ABT2EP08_9BACT</name>
<dbReference type="EC" id="4.99.1.3" evidence="3"/>
<evidence type="ECO:0000256" key="1">
    <source>
        <dbReference type="ARBA" id="ARBA00022723"/>
    </source>
</evidence>
<dbReference type="EMBL" id="JANUCP010000003">
    <property type="protein sequence ID" value="MCS3919698.1"/>
    <property type="molecule type" value="Genomic_DNA"/>
</dbReference>
<evidence type="ECO:0000256" key="2">
    <source>
        <dbReference type="ARBA" id="ARBA00023239"/>
    </source>
</evidence>
<dbReference type="Gene3D" id="3.40.50.1400">
    <property type="match status" value="1"/>
</dbReference>
<protein>
    <submittedName>
        <fullName evidence="3">Sirohydrochlorin cobaltochelatase</fullName>
        <ecNumber evidence="3">4.99.1.3</ecNumber>
    </submittedName>
</protein>
<accession>A0ABT2EP08</accession>
<evidence type="ECO:0000313" key="3">
    <source>
        <dbReference type="EMBL" id="MCS3919698.1"/>
    </source>
</evidence>
<dbReference type="RefSeq" id="WP_259096413.1">
    <property type="nucleotide sequence ID" value="NZ_CP130454.1"/>
</dbReference>
<evidence type="ECO:0000313" key="4">
    <source>
        <dbReference type="Proteomes" id="UP001204798"/>
    </source>
</evidence>
<keyword evidence="2 3" id="KW-0456">Lyase</keyword>
<keyword evidence="4" id="KW-1185">Reference proteome</keyword>
<gene>
    <name evidence="3" type="ORF">M2350_002111</name>
</gene>
<dbReference type="CDD" id="cd03416">
    <property type="entry name" value="CbiX_SirB_N"/>
    <property type="match status" value="1"/>
</dbReference>
<sequence>MKRSLVLWISAIGAIALVVSFAKVSGVNEEAKSEKLAVVVVGHGIAPKDFPREKLRELRRLHTQIEALGGEEKAPADLVERYHALEREVRQYPRTPENDPYDAAVKELAQRVKEIGNFPIVIVTHNEFCGLDVDEGIEEAIKQGAKKVIVISTMVIKGGTHNEKDIPGKIEKARRKYPNTPIIYAYPYDTDDLAMLMVNTIQKHGQLLSRR</sequence>
<dbReference type="Proteomes" id="UP001204798">
    <property type="component" value="Unassembled WGS sequence"/>
</dbReference>
<proteinExistence type="predicted"/>
<dbReference type="SUPFAM" id="SSF53800">
    <property type="entry name" value="Chelatase"/>
    <property type="match status" value="1"/>
</dbReference>
<dbReference type="Pfam" id="PF01903">
    <property type="entry name" value="CbiX"/>
    <property type="match status" value="1"/>
</dbReference>
<dbReference type="GO" id="GO:0016852">
    <property type="term" value="F:sirohydrochlorin cobaltochelatase activity"/>
    <property type="evidence" value="ECO:0007669"/>
    <property type="project" value="UniProtKB-EC"/>
</dbReference>
<comment type="caution">
    <text evidence="3">The sequence shown here is derived from an EMBL/GenBank/DDBJ whole genome shotgun (WGS) entry which is preliminary data.</text>
</comment>